<organism evidence="2">
    <name type="scientific">Spironucleus salmonicida</name>
    <dbReference type="NCBI Taxonomy" id="348837"/>
    <lineage>
        <taxon>Eukaryota</taxon>
        <taxon>Metamonada</taxon>
        <taxon>Diplomonadida</taxon>
        <taxon>Hexamitidae</taxon>
        <taxon>Hexamitinae</taxon>
        <taxon>Spironucleus</taxon>
    </lineage>
</organism>
<feature type="compositionally biased region" description="Basic residues" evidence="1">
    <location>
        <begin position="384"/>
        <end position="402"/>
    </location>
</feature>
<proteinExistence type="predicted"/>
<accession>V6LGE5</accession>
<feature type="region of interest" description="Disordered" evidence="1">
    <location>
        <begin position="830"/>
        <end position="863"/>
    </location>
</feature>
<dbReference type="Proteomes" id="UP000018208">
    <property type="component" value="Unassembled WGS sequence"/>
</dbReference>
<dbReference type="EMBL" id="AUWU02000007">
    <property type="protein sequence ID" value="KAH0571037.1"/>
    <property type="molecule type" value="Genomic_DNA"/>
</dbReference>
<dbReference type="VEuPathDB" id="GiardiaDB:SS50377_27331"/>
<name>V6LGE5_9EUKA</name>
<feature type="compositionally biased region" description="Polar residues" evidence="1">
    <location>
        <begin position="988"/>
        <end position="998"/>
    </location>
</feature>
<protein>
    <submittedName>
        <fullName evidence="2">Uncharacterized protein</fullName>
    </submittedName>
</protein>
<feature type="compositionally biased region" description="Basic residues" evidence="1">
    <location>
        <begin position="270"/>
        <end position="288"/>
    </location>
</feature>
<reference evidence="3" key="2">
    <citation type="submission" date="2020-12" db="EMBL/GenBank/DDBJ databases">
        <title>New Spironucleus salmonicida genome in near-complete chromosomes.</title>
        <authorList>
            <person name="Xu F."/>
            <person name="Kurt Z."/>
            <person name="Jimenez-Gonzalez A."/>
            <person name="Astvaldsson A."/>
            <person name="Andersson J.O."/>
            <person name="Svard S.G."/>
        </authorList>
    </citation>
    <scope>NUCLEOTIDE SEQUENCE</scope>
    <source>
        <strain evidence="3">ATCC 50377</strain>
    </source>
</reference>
<reference evidence="2 3" key="1">
    <citation type="journal article" date="2014" name="PLoS Genet.">
        <title>The Genome of Spironucleus salmonicida Highlights a Fish Pathogen Adapted to Fluctuating Environments.</title>
        <authorList>
            <person name="Xu F."/>
            <person name="Jerlstrom-Hultqvist J."/>
            <person name="Einarsson E."/>
            <person name="Astvaldsson A."/>
            <person name="Svard S.G."/>
            <person name="Andersson J.O."/>
        </authorList>
    </citation>
    <scope>NUCLEOTIDE SEQUENCE</scope>
    <source>
        <strain evidence="3">ATCC 50377</strain>
    </source>
</reference>
<feature type="compositionally biased region" description="Low complexity" evidence="1">
    <location>
        <begin position="852"/>
        <end position="861"/>
    </location>
</feature>
<feature type="compositionally biased region" description="Basic residues" evidence="1">
    <location>
        <begin position="341"/>
        <end position="359"/>
    </location>
</feature>
<gene>
    <name evidence="2" type="ORF">SS50377_17048</name>
    <name evidence="3" type="ORF">SS50377_27331</name>
</gene>
<feature type="region of interest" description="Disordered" evidence="1">
    <location>
        <begin position="269"/>
        <end position="430"/>
    </location>
</feature>
<feature type="compositionally biased region" description="Low complexity" evidence="1">
    <location>
        <begin position="964"/>
        <end position="982"/>
    </location>
</feature>
<dbReference type="AlphaFoldDB" id="V6LGE5"/>
<feature type="compositionally biased region" description="Low complexity" evidence="1">
    <location>
        <begin position="1236"/>
        <end position="1245"/>
    </location>
</feature>
<dbReference type="OrthoDB" id="10354373at2759"/>
<feature type="region of interest" description="Disordered" evidence="1">
    <location>
        <begin position="941"/>
        <end position="1046"/>
    </location>
</feature>
<sequence>MQAEISKLLQMLFQLGYPQQLIQTHQQTLSPPSDYDLATQTLLNIIRYLLTNSVPVFVSYIKKMNPQIHDNRSLITTFYQSINYLKYIPKVAPEAFIDQFPGGLENYQDLHNERVRLVRIFCKLLIQLQQKWGNISSEKLRGHQDFTLLLPNSNQTQQNMQQHYPQYNQYQGAGFQPPQFQYPQSQLLQMPNNQQQHYLREQQQQQYQPFIPVYPQSINPSQIYSLTKRAVDPSLSKQVKRDMNNKLMIPIDLIPEDIQERLRKQFLEKRQKKSQKKHKVQHIKKQSKRHESYSDSSSEESSAEYPRKTQSSKKYPINKYENESDTYTSSESNLSDEEYTRKRHQKKVQKQKQHHKSSKRHQESDSYSNMESESESSYEEKNLSRKSKKHTIVKQTKQKRKQVVSSSESEECNRKKSNPKQLYKQDKDLDKYIDDKYKNQYNDRKETELQHRYQTALDQTPEDLTLQSKSVPDQNISNILNATYEKDPELARTQRINDLINKSQVKEHMQEEDIINKYLGQNPVTISPDDIDKQLGIVGKSVTIDDEPSVIIGNKMYDFIEPPSNIANQQDHNQVPSYDTNTLMNQQTYPQNQNQVPLQPNILQNNFEMPQSVSEPQIQYPVQNQFLQQPTLPTEGPLNIYTENTPYPPQNQANLLQHGDLNNLYNQNKIPIQHNDILTQNQPIPNQFQNNNYNIPMPDMFDQNYQQQLNQSKTPYDITTMPNVSQIPTSQKDLFTTGSVISQAQTTAFPVNSAYESVPEQIYKSYNIQTVSPPRQKQNQNQNYNTTLPGTQLIQDNANQSQHHDSQTPQVRTEEILHVLETEDFIPQHRESSQISKVDNLAKPNPGVPYVSSSQSNSSNQGKIDQINPVNQLFSNSYHESAPQTDQFVHIQPNFSAREPSQPQNILKKIGSEKNIFDFNNNENFDSAPGTESSISNKHVSFDRSQLPDPSSSSSGKAQNNVFTSQNPNNNQTTIITSQTTPKFDPITHQNYTDNNISDLPPNGYQASNRNPTNSFSTSNQPQPSQPTNIYLPSSSNHNSDASTTAQLPEVEFKSNFPIYRVQEGENLPEISIQNNSMKSADLTTSHLPKPSSSSSSSYKEIVKTIAESLTSSARILNEMNENPTISTLRAAQTDRNMLFSTERALKNSRISFTESSLSARRENMKSELEELKKSELLLMKSKSQRQKIESSEVSNTARLQALLQKGKSLLKDMSEIGSIQFSGSESAPRERSYSKRSSLQSSNK</sequence>
<evidence type="ECO:0000313" key="2">
    <source>
        <dbReference type="EMBL" id="EST43368.1"/>
    </source>
</evidence>
<evidence type="ECO:0000313" key="4">
    <source>
        <dbReference type="Proteomes" id="UP000018208"/>
    </source>
</evidence>
<feature type="region of interest" description="Disordered" evidence="1">
    <location>
        <begin position="1222"/>
        <end position="1245"/>
    </location>
</feature>
<dbReference type="EMBL" id="KI546139">
    <property type="protein sequence ID" value="EST43368.1"/>
    <property type="molecule type" value="Genomic_DNA"/>
</dbReference>
<evidence type="ECO:0000313" key="3">
    <source>
        <dbReference type="EMBL" id="KAH0571037.1"/>
    </source>
</evidence>
<feature type="region of interest" description="Disordered" evidence="1">
    <location>
        <begin position="770"/>
        <end position="789"/>
    </location>
</feature>
<feature type="compositionally biased region" description="Polar residues" evidence="1">
    <location>
        <begin position="1005"/>
        <end position="1046"/>
    </location>
</feature>
<keyword evidence="4" id="KW-1185">Reference proteome</keyword>
<feature type="compositionally biased region" description="Low complexity" evidence="1">
    <location>
        <begin position="776"/>
        <end position="785"/>
    </location>
</feature>
<evidence type="ECO:0000256" key="1">
    <source>
        <dbReference type="SAM" id="MobiDB-lite"/>
    </source>
</evidence>